<evidence type="ECO:0000313" key="2">
    <source>
        <dbReference type="Proteomes" id="UP000754563"/>
    </source>
</evidence>
<dbReference type="Proteomes" id="UP000754563">
    <property type="component" value="Unassembled WGS sequence"/>
</dbReference>
<evidence type="ECO:0000313" key="1">
    <source>
        <dbReference type="EMBL" id="MCA9385125.1"/>
    </source>
</evidence>
<dbReference type="AlphaFoldDB" id="A0A955L7I2"/>
<dbReference type="EMBL" id="JAGQLH010000004">
    <property type="protein sequence ID" value="MCA9385125.1"/>
    <property type="molecule type" value="Genomic_DNA"/>
</dbReference>
<reference evidence="1" key="2">
    <citation type="journal article" date="2021" name="Microbiome">
        <title>Successional dynamics and alternative stable states in a saline activated sludge microbial community over 9 years.</title>
        <authorList>
            <person name="Wang Y."/>
            <person name="Ye J."/>
            <person name="Ju F."/>
            <person name="Liu L."/>
            <person name="Boyd J.A."/>
            <person name="Deng Y."/>
            <person name="Parks D.H."/>
            <person name="Jiang X."/>
            <person name="Yin X."/>
            <person name="Woodcroft B.J."/>
            <person name="Tyson G.W."/>
            <person name="Hugenholtz P."/>
            <person name="Polz M.F."/>
            <person name="Zhang T."/>
        </authorList>
    </citation>
    <scope>NUCLEOTIDE SEQUENCE</scope>
    <source>
        <strain evidence="1">HKST-UBA11</strain>
    </source>
</reference>
<protein>
    <submittedName>
        <fullName evidence="1">Uncharacterized protein</fullName>
    </submittedName>
</protein>
<reference evidence="1" key="1">
    <citation type="submission" date="2020-04" db="EMBL/GenBank/DDBJ databases">
        <authorList>
            <person name="Zhang T."/>
        </authorList>
    </citation>
    <scope>NUCLEOTIDE SEQUENCE</scope>
    <source>
        <strain evidence="1">HKST-UBA11</strain>
    </source>
</reference>
<organism evidence="1 2">
    <name type="scientific">Candidatus Dojkabacteria bacterium</name>
    <dbReference type="NCBI Taxonomy" id="2099670"/>
    <lineage>
        <taxon>Bacteria</taxon>
        <taxon>Candidatus Dojkabacteria</taxon>
    </lineage>
</organism>
<proteinExistence type="predicted"/>
<comment type="caution">
    <text evidence="1">The sequence shown here is derived from an EMBL/GenBank/DDBJ whole genome shotgun (WGS) entry which is preliminary data.</text>
</comment>
<sequence length="172" mass="19318">MTKKKAKKFVLDKKVGAILVIILITVGTVIAVNLDNINYYFRPRRSGTGRTEASYQKGEILLEEKDLLQGLNRSDIEALTSFNYELDSEGYVASVYLGQPTKQDFKLHSDVYNRIMFNIYGRDYLDVGAEIFSTTYERGTSTEPIFINVGSTTIEYINGTTSTGISEIEISL</sequence>
<gene>
    <name evidence="1" type="ORF">KC717_00590</name>
</gene>
<accession>A0A955L7I2</accession>
<name>A0A955L7I2_9BACT</name>